<proteinExistence type="inferred from homology"/>
<keyword evidence="4" id="KW-0645">Protease</keyword>
<feature type="transmembrane region" description="Helical" evidence="12">
    <location>
        <begin position="92"/>
        <end position="113"/>
    </location>
</feature>
<dbReference type="RefSeq" id="WP_051145559.1">
    <property type="nucleotide sequence ID" value="NZ_BMLB01000005.1"/>
</dbReference>
<evidence type="ECO:0000256" key="1">
    <source>
        <dbReference type="ARBA" id="ARBA00001947"/>
    </source>
</evidence>
<keyword evidence="9 12" id="KW-1133">Transmembrane helix</keyword>
<dbReference type="Proteomes" id="UP000662111">
    <property type="component" value="Unassembled WGS sequence"/>
</dbReference>
<evidence type="ECO:0000256" key="2">
    <source>
        <dbReference type="ARBA" id="ARBA00004141"/>
    </source>
</evidence>
<comment type="caution">
    <text evidence="14">The sequence shown here is derived from an EMBL/GenBank/DDBJ whole genome shotgun (WGS) entry which is preliminary data.</text>
</comment>
<evidence type="ECO:0000256" key="8">
    <source>
        <dbReference type="ARBA" id="ARBA00022833"/>
    </source>
</evidence>
<accession>A0ABQ2F9V3</accession>
<feature type="transmembrane region" description="Helical" evidence="12">
    <location>
        <begin position="119"/>
        <end position="144"/>
    </location>
</feature>
<evidence type="ECO:0000313" key="14">
    <source>
        <dbReference type="EMBL" id="GGK75376.1"/>
    </source>
</evidence>
<evidence type="ECO:0000256" key="9">
    <source>
        <dbReference type="ARBA" id="ARBA00022989"/>
    </source>
</evidence>
<organism evidence="14 15">
    <name type="scientific">Ornithinimicrobium pekingense</name>
    <dbReference type="NCBI Taxonomy" id="384677"/>
    <lineage>
        <taxon>Bacteria</taxon>
        <taxon>Bacillati</taxon>
        <taxon>Actinomycetota</taxon>
        <taxon>Actinomycetes</taxon>
        <taxon>Micrococcales</taxon>
        <taxon>Ornithinimicrobiaceae</taxon>
        <taxon>Ornithinimicrobium</taxon>
    </lineage>
</organism>
<evidence type="ECO:0000256" key="3">
    <source>
        <dbReference type="ARBA" id="ARBA00007931"/>
    </source>
</evidence>
<name>A0ABQ2F9V3_9MICO</name>
<evidence type="ECO:0000256" key="4">
    <source>
        <dbReference type="ARBA" id="ARBA00022670"/>
    </source>
</evidence>
<dbReference type="PANTHER" id="PTHR39188">
    <property type="entry name" value="MEMBRANE-ASSOCIATED ZINC METALLOPROTEASE M50B"/>
    <property type="match status" value="1"/>
</dbReference>
<keyword evidence="8" id="KW-0862">Zinc</keyword>
<keyword evidence="11 12" id="KW-0472">Membrane</keyword>
<evidence type="ECO:0000256" key="5">
    <source>
        <dbReference type="ARBA" id="ARBA00022692"/>
    </source>
</evidence>
<reference evidence="15" key="1">
    <citation type="journal article" date="2019" name="Int. J. Syst. Evol. Microbiol.">
        <title>The Global Catalogue of Microorganisms (GCM) 10K type strain sequencing project: providing services to taxonomists for standard genome sequencing and annotation.</title>
        <authorList>
            <consortium name="The Broad Institute Genomics Platform"/>
            <consortium name="The Broad Institute Genome Sequencing Center for Infectious Disease"/>
            <person name="Wu L."/>
            <person name="Ma J."/>
        </authorList>
    </citation>
    <scope>NUCLEOTIDE SEQUENCE [LARGE SCALE GENOMIC DNA]</scope>
    <source>
        <strain evidence="15">CGMCC 1.5362</strain>
    </source>
</reference>
<protein>
    <submittedName>
        <fullName evidence="14">Peptidase M50</fullName>
    </submittedName>
</protein>
<feature type="domain" description="Peptidase M50" evidence="13">
    <location>
        <begin position="123"/>
        <end position="173"/>
    </location>
</feature>
<comment type="subcellular location">
    <subcellularLocation>
        <location evidence="2">Membrane</location>
        <topology evidence="2">Multi-pass membrane protein</topology>
    </subcellularLocation>
</comment>
<comment type="cofactor">
    <cofactor evidence="1">
        <name>Zn(2+)</name>
        <dbReference type="ChEBI" id="CHEBI:29105"/>
    </cofactor>
</comment>
<keyword evidence="15" id="KW-1185">Reference proteome</keyword>
<dbReference type="EMBL" id="BMLB01000005">
    <property type="protein sequence ID" value="GGK75376.1"/>
    <property type="molecule type" value="Genomic_DNA"/>
</dbReference>
<dbReference type="InterPro" id="IPR046342">
    <property type="entry name" value="CBS_dom_sf"/>
</dbReference>
<keyword evidence="6" id="KW-0479">Metal-binding</keyword>
<dbReference type="PANTHER" id="PTHR39188:SF3">
    <property type="entry name" value="STAGE IV SPORULATION PROTEIN FB"/>
    <property type="match status" value="1"/>
</dbReference>
<evidence type="ECO:0000256" key="12">
    <source>
        <dbReference type="SAM" id="Phobius"/>
    </source>
</evidence>
<keyword evidence="7" id="KW-0378">Hydrolase</keyword>
<keyword evidence="10" id="KW-0482">Metalloprotease</keyword>
<feature type="transmembrane region" description="Helical" evidence="12">
    <location>
        <begin position="165"/>
        <end position="186"/>
    </location>
</feature>
<comment type="similarity">
    <text evidence="3">Belongs to the peptidase M50B family.</text>
</comment>
<evidence type="ECO:0000256" key="6">
    <source>
        <dbReference type="ARBA" id="ARBA00022723"/>
    </source>
</evidence>
<dbReference type="SUPFAM" id="SSF54631">
    <property type="entry name" value="CBS-domain pair"/>
    <property type="match status" value="1"/>
</dbReference>
<dbReference type="InterPro" id="IPR008915">
    <property type="entry name" value="Peptidase_M50"/>
</dbReference>
<feature type="domain" description="Peptidase M50" evidence="13">
    <location>
        <begin position="41"/>
        <end position="115"/>
    </location>
</feature>
<evidence type="ECO:0000313" key="15">
    <source>
        <dbReference type="Proteomes" id="UP000662111"/>
    </source>
</evidence>
<sequence length="355" mass="37344">MPVYIGRSWFLVAAVIVLVFGPTVEAIVGLGLLSYVVALLFALLLLLSVLAHEAAHALVAQRVGFRVSRVVADFWGGHTAHDAAGATPARSAAVAVVGPLANGVLALLGWWLMGVLDGGVPLLLAFAFTWANAFVAIFNLVPGLPLDGGFLLEALAWRITGDRSTATWVAGWAGRAVAVLVVLWGLSPLVLDGQRVSITRFAWVFIIALFLWQGAGQAVRAGRHGRTAARLRLGDVARPVAVVAPQTPLAEVPWEQAQLWVVQPDGGEPEALVHPATMASVPDADRARVPASAVALRMPEGWAVRAGPDTLFEQVLEVMRATGAGVVCLLDDDGRPWGAVASTDLNRAGRASARS</sequence>
<gene>
    <name evidence="14" type="ORF">GCM10011509_25090</name>
</gene>
<feature type="transmembrane region" description="Helical" evidence="12">
    <location>
        <begin position="198"/>
        <end position="216"/>
    </location>
</feature>
<feature type="transmembrane region" description="Helical" evidence="12">
    <location>
        <begin position="36"/>
        <end position="59"/>
    </location>
</feature>
<evidence type="ECO:0000256" key="10">
    <source>
        <dbReference type="ARBA" id="ARBA00023049"/>
    </source>
</evidence>
<keyword evidence="5 12" id="KW-0812">Transmembrane</keyword>
<evidence type="ECO:0000256" key="7">
    <source>
        <dbReference type="ARBA" id="ARBA00022801"/>
    </source>
</evidence>
<evidence type="ECO:0000259" key="13">
    <source>
        <dbReference type="Pfam" id="PF02163"/>
    </source>
</evidence>
<dbReference type="Pfam" id="PF02163">
    <property type="entry name" value="Peptidase_M50"/>
    <property type="match status" value="2"/>
</dbReference>
<evidence type="ECO:0000256" key="11">
    <source>
        <dbReference type="ARBA" id="ARBA00023136"/>
    </source>
</evidence>